<accession>A0ABN9T1L5</accession>
<reference evidence="1" key="1">
    <citation type="submission" date="2023-10" db="EMBL/GenBank/DDBJ databases">
        <authorList>
            <person name="Chen Y."/>
            <person name="Shah S."/>
            <person name="Dougan E. K."/>
            <person name="Thang M."/>
            <person name="Chan C."/>
        </authorList>
    </citation>
    <scope>NUCLEOTIDE SEQUENCE [LARGE SCALE GENOMIC DNA]</scope>
</reference>
<dbReference type="EMBL" id="CAUYUJ010014249">
    <property type="protein sequence ID" value="CAK0838800.1"/>
    <property type="molecule type" value="Genomic_DNA"/>
</dbReference>
<evidence type="ECO:0000313" key="2">
    <source>
        <dbReference type="Proteomes" id="UP001189429"/>
    </source>
</evidence>
<protein>
    <submittedName>
        <fullName evidence="1">Uncharacterized protein</fullName>
    </submittedName>
</protein>
<name>A0ABN9T1L5_9DINO</name>
<keyword evidence="2" id="KW-1185">Reference proteome</keyword>
<organism evidence="1 2">
    <name type="scientific">Prorocentrum cordatum</name>
    <dbReference type="NCBI Taxonomy" id="2364126"/>
    <lineage>
        <taxon>Eukaryota</taxon>
        <taxon>Sar</taxon>
        <taxon>Alveolata</taxon>
        <taxon>Dinophyceae</taxon>
        <taxon>Prorocentrales</taxon>
        <taxon>Prorocentraceae</taxon>
        <taxon>Prorocentrum</taxon>
    </lineage>
</organism>
<sequence>MLLNSQNSILSDVHNCSGAEDWGTWGLKEEHASPTAQLTLLRPNCARGESRQGQVFVWAVEPQFPLCFYACAALSCCCARQCVPLVLKPPTSWFFYEVGPRGSRPHRYGQLSSRAVV</sequence>
<dbReference type="Proteomes" id="UP001189429">
    <property type="component" value="Unassembled WGS sequence"/>
</dbReference>
<comment type="caution">
    <text evidence="1">The sequence shown here is derived from an EMBL/GenBank/DDBJ whole genome shotgun (WGS) entry which is preliminary data.</text>
</comment>
<evidence type="ECO:0000313" key="1">
    <source>
        <dbReference type="EMBL" id="CAK0838800.1"/>
    </source>
</evidence>
<gene>
    <name evidence="1" type="ORF">PCOR1329_LOCUS34658</name>
</gene>
<proteinExistence type="predicted"/>